<organism evidence="3 4">
    <name type="scientific">Chaetomium strumarium</name>
    <dbReference type="NCBI Taxonomy" id="1170767"/>
    <lineage>
        <taxon>Eukaryota</taxon>
        <taxon>Fungi</taxon>
        <taxon>Dikarya</taxon>
        <taxon>Ascomycota</taxon>
        <taxon>Pezizomycotina</taxon>
        <taxon>Sordariomycetes</taxon>
        <taxon>Sordariomycetidae</taxon>
        <taxon>Sordariales</taxon>
        <taxon>Chaetomiaceae</taxon>
        <taxon>Chaetomium</taxon>
    </lineage>
</organism>
<feature type="compositionally biased region" description="Low complexity" evidence="1">
    <location>
        <begin position="84"/>
        <end position="96"/>
    </location>
</feature>
<reference evidence="3" key="2">
    <citation type="submission" date="2023-06" db="EMBL/GenBank/DDBJ databases">
        <authorList>
            <consortium name="Lawrence Berkeley National Laboratory"/>
            <person name="Mondo S.J."/>
            <person name="Hensen N."/>
            <person name="Bonometti L."/>
            <person name="Westerberg I."/>
            <person name="Brannstrom I.O."/>
            <person name="Guillou S."/>
            <person name="Cros-Aarteil S."/>
            <person name="Calhoun S."/>
            <person name="Haridas S."/>
            <person name="Kuo A."/>
            <person name="Pangilinan J."/>
            <person name="Riley R."/>
            <person name="Labutti K."/>
            <person name="Andreopoulos B."/>
            <person name="Lipzen A."/>
            <person name="Chen C."/>
            <person name="Yanf M."/>
            <person name="Daum C."/>
            <person name="Ng V."/>
            <person name="Clum A."/>
            <person name="Steindorff A."/>
            <person name="Ohm R."/>
            <person name="Martin F."/>
            <person name="Silar P."/>
            <person name="Natvig D."/>
            <person name="Lalanne C."/>
            <person name="Gautier V."/>
            <person name="Ament-Velasquez S.L."/>
            <person name="Kruys A."/>
            <person name="Hutchinson M.I."/>
            <person name="Powell A.J."/>
            <person name="Barry K."/>
            <person name="Miller A.N."/>
            <person name="Grigoriev I.V."/>
            <person name="Debuchy R."/>
            <person name="Gladieux P."/>
            <person name="Thoren M.H."/>
            <person name="Johannesson H."/>
        </authorList>
    </citation>
    <scope>NUCLEOTIDE SEQUENCE</scope>
    <source>
        <strain evidence="3">CBS 333.67</strain>
    </source>
</reference>
<evidence type="ECO:0000256" key="2">
    <source>
        <dbReference type="SAM" id="Phobius"/>
    </source>
</evidence>
<feature type="compositionally biased region" description="Low complexity" evidence="1">
    <location>
        <begin position="295"/>
        <end position="323"/>
    </location>
</feature>
<dbReference type="PANTHER" id="PTHR37538:SF1">
    <property type="entry name" value="BTB DOMAIN-CONTAINING PROTEIN"/>
    <property type="match status" value="1"/>
</dbReference>
<feature type="compositionally biased region" description="Acidic residues" evidence="1">
    <location>
        <begin position="441"/>
        <end position="454"/>
    </location>
</feature>
<feature type="compositionally biased region" description="Basic and acidic residues" evidence="1">
    <location>
        <begin position="422"/>
        <end position="440"/>
    </location>
</feature>
<proteinExistence type="predicted"/>
<dbReference type="Proteomes" id="UP001273166">
    <property type="component" value="Unassembled WGS sequence"/>
</dbReference>
<feature type="compositionally biased region" description="Basic and acidic residues" evidence="1">
    <location>
        <begin position="629"/>
        <end position="650"/>
    </location>
</feature>
<reference evidence="3" key="1">
    <citation type="journal article" date="2023" name="Mol. Phylogenet. Evol.">
        <title>Genome-scale phylogeny and comparative genomics of the fungal order Sordariales.</title>
        <authorList>
            <person name="Hensen N."/>
            <person name="Bonometti L."/>
            <person name="Westerberg I."/>
            <person name="Brannstrom I.O."/>
            <person name="Guillou S."/>
            <person name="Cros-Aarteil S."/>
            <person name="Calhoun S."/>
            <person name="Haridas S."/>
            <person name="Kuo A."/>
            <person name="Mondo S."/>
            <person name="Pangilinan J."/>
            <person name="Riley R."/>
            <person name="LaButti K."/>
            <person name="Andreopoulos B."/>
            <person name="Lipzen A."/>
            <person name="Chen C."/>
            <person name="Yan M."/>
            <person name="Daum C."/>
            <person name="Ng V."/>
            <person name="Clum A."/>
            <person name="Steindorff A."/>
            <person name="Ohm R.A."/>
            <person name="Martin F."/>
            <person name="Silar P."/>
            <person name="Natvig D.O."/>
            <person name="Lalanne C."/>
            <person name="Gautier V."/>
            <person name="Ament-Velasquez S.L."/>
            <person name="Kruys A."/>
            <person name="Hutchinson M.I."/>
            <person name="Powell A.J."/>
            <person name="Barry K."/>
            <person name="Miller A.N."/>
            <person name="Grigoriev I.V."/>
            <person name="Debuchy R."/>
            <person name="Gladieux P."/>
            <person name="Hiltunen Thoren M."/>
            <person name="Johannesson H."/>
        </authorList>
    </citation>
    <scope>NUCLEOTIDE SEQUENCE</scope>
    <source>
        <strain evidence="3">CBS 333.67</strain>
    </source>
</reference>
<feature type="compositionally biased region" description="Basic and acidic residues" evidence="1">
    <location>
        <begin position="553"/>
        <end position="598"/>
    </location>
</feature>
<evidence type="ECO:0000313" key="3">
    <source>
        <dbReference type="EMBL" id="KAK3309239.1"/>
    </source>
</evidence>
<keyword evidence="2" id="KW-1133">Transmembrane helix</keyword>
<sequence>MPLVSGSPGLSRAIAAILFMRKLLKKLKRFNIIYITVEAATLIGLTFVAAASYILRIIMARKKSKGGPPSTGSPATQGADAKGPAPSRPASVAAPVMKKEADARPETSPYGSPSCTVPFASPLTVALDILKKSPKLHAAYELRLPELTVIPEPVGHVLVHYLHTRTYEALKPQGADKMSKQLSELRTAIQAYAAARAYELPGLMRLCEGKITKFGEGLPLPSLLEVARDAYPTLTDSDDWFLDYLRSRIRPHLRDPEVLMGSNLLEQISSILSPNKVLLRTVLELFCERIVGRPESPAPAASTQQAASAMASPVTSPSSSRPVTPLPASAAMSMLEMRSRSVPRSPSTPPSRKNTKGSPWPSPDHVLEDSSSLRAASPEPAFEIKPMPASPTPGPFLELGPVIMDVVPSPGSSTEANAEAEPQVKAEAEAEAEPETKVEAEPEVEVEAEAEAEREDGATGADPAAVAQSERRDSGKDIELELPSRELQTVPEHMSELEAQFNPQPQSLRPAAREADSGFWEGPDAEASKEPSIVEIQEPVSTLVPIAEPVHELESNVDPKEGTSVHIRDFADSDKTEMDNKADTQAEHAQEPVSERVAENTPDAVTGPAVEEAEDKSADATAQTSPAEGEPREAKGKEVEAQPETEKAQEESVEPQVVAKVQPEPETTPSDKLPVPDDAQPAGSAEAKAAEPSIEPGTKPPGEPKIHRAYTDSAILAAARADDAADAPAVLGAQPAAEQDGAKADADAAGNQSCSPQVRQKGWKKRFMSIRYPLMFGRGM</sequence>
<evidence type="ECO:0000256" key="1">
    <source>
        <dbReference type="SAM" id="MobiDB-lite"/>
    </source>
</evidence>
<dbReference type="EMBL" id="JAUDZG010000002">
    <property type="protein sequence ID" value="KAK3309239.1"/>
    <property type="molecule type" value="Genomic_DNA"/>
</dbReference>
<protein>
    <submittedName>
        <fullName evidence="3">Uncharacterized protein</fullName>
    </submittedName>
</protein>
<dbReference type="GeneID" id="87885637"/>
<feature type="region of interest" description="Disordered" evidence="1">
    <location>
        <begin position="295"/>
        <end position="531"/>
    </location>
</feature>
<keyword evidence="2" id="KW-0472">Membrane</keyword>
<feature type="region of interest" description="Disordered" evidence="1">
    <location>
        <begin position="63"/>
        <end position="113"/>
    </location>
</feature>
<feature type="region of interest" description="Disordered" evidence="1">
    <location>
        <begin position="731"/>
        <end position="760"/>
    </location>
</feature>
<name>A0AAJ0H0G2_9PEZI</name>
<gene>
    <name evidence="3" type="ORF">B0T15DRAFT_491767</name>
</gene>
<feature type="transmembrane region" description="Helical" evidence="2">
    <location>
        <begin position="31"/>
        <end position="55"/>
    </location>
</feature>
<dbReference type="RefSeq" id="XP_062725019.1">
    <property type="nucleotide sequence ID" value="XM_062866808.1"/>
</dbReference>
<dbReference type="PANTHER" id="PTHR37538">
    <property type="entry name" value="BTB DOMAIN-CONTAINING PROTEIN"/>
    <property type="match status" value="1"/>
</dbReference>
<feature type="region of interest" description="Disordered" evidence="1">
    <location>
        <begin position="553"/>
        <end position="707"/>
    </location>
</feature>
<accession>A0AAJ0H0G2</accession>
<evidence type="ECO:0000313" key="4">
    <source>
        <dbReference type="Proteomes" id="UP001273166"/>
    </source>
</evidence>
<keyword evidence="2" id="KW-0812">Transmembrane</keyword>
<feature type="compositionally biased region" description="Basic and acidic residues" evidence="1">
    <location>
        <begin position="469"/>
        <end position="484"/>
    </location>
</feature>
<comment type="caution">
    <text evidence="3">The sequence shown here is derived from an EMBL/GenBank/DDBJ whole genome shotgun (WGS) entry which is preliminary data.</text>
</comment>
<dbReference type="AlphaFoldDB" id="A0AAJ0H0G2"/>
<keyword evidence="4" id="KW-1185">Reference proteome</keyword>